<dbReference type="Pfam" id="PF23173">
    <property type="entry name" value="bHLH_SAC51"/>
    <property type="match status" value="1"/>
</dbReference>
<keyword evidence="3" id="KW-0804">Transcription</keyword>
<dbReference type="GeneID" id="116204450"/>
<dbReference type="InterPro" id="IPR011598">
    <property type="entry name" value="bHLH_dom"/>
</dbReference>
<dbReference type="Gene3D" id="4.10.280.10">
    <property type="entry name" value="Helix-loop-helix DNA-binding domain"/>
    <property type="match status" value="1"/>
</dbReference>
<feature type="region of interest" description="Disordered" evidence="5">
    <location>
        <begin position="145"/>
        <end position="279"/>
    </location>
</feature>
<keyword evidence="4" id="KW-0539">Nucleus</keyword>
<dbReference type="CDD" id="cd18917">
    <property type="entry name" value="bHLH_AtSAC51_like"/>
    <property type="match status" value="1"/>
</dbReference>
<organism evidence="7 8">
    <name type="scientific">Punica granatum</name>
    <name type="common">Pomegranate</name>
    <dbReference type="NCBI Taxonomy" id="22663"/>
    <lineage>
        <taxon>Eukaryota</taxon>
        <taxon>Viridiplantae</taxon>
        <taxon>Streptophyta</taxon>
        <taxon>Embryophyta</taxon>
        <taxon>Tracheophyta</taxon>
        <taxon>Spermatophyta</taxon>
        <taxon>Magnoliopsida</taxon>
        <taxon>eudicotyledons</taxon>
        <taxon>Gunneridae</taxon>
        <taxon>Pentapetalae</taxon>
        <taxon>rosids</taxon>
        <taxon>malvids</taxon>
        <taxon>Myrtales</taxon>
        <taxon>Lythraceae</taxon>
        <taxon>Punica</taxon>
    </lineage>
</organism>
<feature type="compositionally biased region" description="Polar residues" evidence="5">
    <location>
        <begin position="214"/>
        <end position="224"/>
    </location>
</feature>
<dbReference type="AlphaFoldDB" id="A0A6P8DGB6"/>
<dbReference type="Proteomes" id="UP000515151">
    <property type="component" value="Chromosome 4"/>
</dbReference>
<evidence type="ECO:0000256" key="4">
    <source>
        <dbReference type="ARBA" id="ARBA00023242"/>
    </source>
</evidence>
<dbReference type="PANTHER" id="PTHR36066">
    <property type="entry name" value="TRANSCRIPTION FACTOR BHLH145"/>
    <property type="match status" value="1"/>
</dbReference>
<dbReference type="GO" id="GO:0046983">
    <property type="term" value="F:protein dimerization activity"/>
    <property type="evidence" value="ECO:0007669"/>
    <property type="project" value="InterPro"/>
</dbReference>
<feature type="compositionally biased region" description="Polar residues" evidence="5">
    <location>
        <begin position="160"/>
        <end position="175"/>
    </location>
</feature>
<feature type="domain" description="BHLH" evidence="6">
    <location>
        <begin position="295"/>
        <end position="344"/>
    </location>
</feature>
<dbReference type="InterPro" id="IPR036638">
    <property type="entry name" value="HLH_DNA-bd_sf"/>
</dbReference>
<feature type="region of interest" description="Disordered" evidence="5">
    <location>
        <begin position="1"/>
        <end position="21"/>
    </location>
</feature>
<comment type="subcellular location">
    <subcellularLocation>
        <location evidence="1">Nucleus</location>
    </subcellularLocation>
</comment>
<evidence type="ECO:0000259" key="6">
    <source>
        <dbReference type="PROSITE" id="PS50888"/>
    </source>
</evidence>
<dbReference type="OrthoDB" id="777433at2759"/>
<feature type="compositionally biased region" description="Acidic residues" evidence="5">
    <location>
        <begin position="197"/>
        <end position="213"/>
    </location>
</feature>
<feature type="compositionally biased region" description="Acidic residues" evidence="5">
    <location>
        <begin position="176"/>
        <end position="190"/>
    </location>
</feature>
<sequence>MGEDSRPLFPQRSLSSQSPDIHSMSAPFIDSTGLSTHAFNMISSPEGSPMYAFPKVPNSRIGHFNQPQGWFYCLPRFRQAFTPGPNYSALKEKLPIDCYGNSNLNAEKKFLVFDQSGDQTTVMVSSGPGTTFRCMTSWTLKQPVQPNMDVEGHGGKLDSYPNSGPTSGNNLSGSNEETDVSSEMHEDTEELNALLYSDDDDDESYYSEEDDEVTSTGHSPSTMTAHEGLHRFDRADKEEVASSAWPKKRKLNENDVEALDDTASSGDINGQSNYLSNDDYAESSCADRESYGFQKMGLPSAESKRIRREKIRETVGLLQEMIPGGKGKDAVVVLDEAIDYLKSLKVRANALGLAAL</sequence>
<evidence type="ECO:0000256" key="3">
    <source>
        <dbReference type="ARBA" id="ARBA00023163"/>
    </source>
</evidence>
<dbReference type="PANTHER" id="PTHR36066:SF2">
    <property type="entry name" value="TRANSCRIPTION FACTOR BHLH145"/>
    <property type="match status" value="1"/>
</dbReference>
<reference evidence="7" key="1">
    <citation type="journal article" date="2020" name="Plant Biotechnol. J.">
        <title>The pomegranate (Punica granatum L.) draft genome dissects genetic divergence between soft- and hard-seeded cultivars.</title>
        <authorList>
            <person name="Luo X."/>
            <person name="Li H."/>
            <person name="Wu Z."/>
            <person name="Yao W."/>
            <person name="Zhao P."/>
            <person name="Cao D."/>
            <person name="Yu H."/>
            <person name="Li K."/>
            <person name="Poudel K."/>
            <person name="Zhao D."/>
            <person name="Zhang F."/>
            <person name="Xia X."/>
            <person name="Chen L."/>
            <person name="Wang Q."/>
            <person name="Jing D."/>
            <person name="Cao S."/>
        </authorList>
    </citation>
    <scope>NUCLEOTIDE SEQUENCE [LARGE SCALE GENOMIC DNA]</scope>
    <source>
        <strain evidence="7">cv. Tunisia</strain>
    </source>
</reference>
<accession>A0A6P8DGB6</accession>
<name>A0A6P8DGB6_PUNGR</name>
<reference evidence="8" key="2">
    <citation type="submission" date="2025-08" db="UniProtKB">
        <authorList>
            <consortium name="RefSeq"/>
        </authorList>
    </citation>
    <scope>IDENTIFICATION</scope>
    <source>
        <tissue evidence="8">Leaf</tissue>
    </source>
</reference>
<feature type="compositionally biased region" description="Polar residues" evidence="5">
    <location>
        <begin position="262"/>
        <end position="276"/>
    </location>
</feature>
<feature type="compositionally biased region" description="Basic and acidic residues" evidence="5">
    <location>
        <begin position="227"/>
        <end position="240"/>
    </location>
</feature>
<keyword evidence="7" id="KW-1185">Reference proteome</keyword>
<dbReference type="RefSeq" id="XP_031392401.1">
    <property type="nucleotide sequence ID" value="XM_031536541.1"/>
</dbReference>
<dbReference type="GO" id="GO:0005634">
    <property type="term" value="C:nucleus"/>
    <property type="evidence" value="ECO:0007669"/>
    <property type="project" value="UniProtKB-SubCell"/>
</dbReference>
<dbReference type="PROSITE" id="PS50888">
    <property type="entry name" value="BHLH"/>
    <property type="match status" value="1"/>
</dbReference>
<dbReference type="SMART" id="SM00353">
    <property type="entry name" value="HLH"/>
    <property type="match status" value="1"/>
</dbReference>
<evidence type="ECO:0000256" key="1">
    <source>
        <dbReference type="ARBA" id="ARBA00004123"/>
    </source>
</evidence>
<evidence type="ECO:0000313" key="8">
    <source>
        <dbReference type="RefSeq" id="XP_031392401.1"/>
    </source>
</evidence>
<proteinExistence type="predicted"/>
<evidence type="ECO:0000313" key="7">
    <source>
        <dbReference type="Proteomes" id="UP000515151"/>
    </source>
</evidence>
<keyword evidence="2" id="KW-0805">Transcription regulation</keyword>
<dbReference type="InterPro" id="IPR037546">
    <property type="entry name" value="SAC51-like"/>
</dbReference>
<protein>
    <submittedName>
        <fullName evidence="8">Transcription factor bHLH145</fullName>
    </submittedName>
</protein>
<evidence type="ECO:0000256" key="2">
    <source>
        <dbReference type="ARBA" id="ARBA00023015"/>
    </source>
</evidence>
<evidence type="ECO:0000256" key="5">
    <source>
        <dbReference type="SAM" id="MobiDB-lite"/>
    </source>
</evidence>
<gene>
    <name evidence="8" type="primary">LOC116204450</name>
</gene>
<dbReference type="SUPFAM" id="SSF47459">
    <property type="entry name" value="HLH, helix-loop-helix DNA-binding domain"/>
    <property type="match status" value="1"/>
</dbReference>